<gene>
    <name evidence="9" type="ORF">MKW98_032632</name>
</gene>
<dbReference type="GO" id="GO:0006952">
    <property type="term" value="P:defense response"/>
    <property type="evidence" value="ECO:0007669"/>
    <property type="project" value="UniProtKB-KW"/>
</dbReference>
<organism evidence="9 10">
    <name type="scientific">Papaver atlanticum</name>
    <dbReference type="NCBI Taxonomy" id="357466"/>
    <lineage>
        <taxon>Eukaryota</taxon>
        <taxon>Viridiplantae</taxon>
        <taxon>Streptophyta</taxon>
        <taxon>Embryophyta</taxon>
        <taxon>Tracheophyta</taxon>
        <taxon>Spermatophyta</taxon>
        <taxon>Magnoliopsida</taxon>
        <taxon>Ranunculales</taxon>
        <taxon>Papaveraceae</taxon>
        <taxon>Papaveroideae</taxon>
        <taxon>Papaver</taxon>
    </lineage>
</organism>
<keyword evidence="10" id="KW-1185">Reference proteome</keyword>
<dbReference type="SUPFAM" id="SSF49764">
    <property type="entry name" value="HSP20-like chaperones"/>
    <property type="match status" value="1"/>
</dbReference>
<comment type="similarity">
    <text evidence="4 5">Belongs to the small heat shock protein (HSP20) family.</text>
</comment>
<dbReference type="EMBL" id="JAJJMB010008334">
    <property type="protein sequence ID" value="KAI3924431.1"/>
    <property type="molecule type" value="Genomic_DNA"/>
</dbReference>
<keyword evidence="7" id="KW-0472">Membrane</keyword>
<feature type="domain" description="SHSP" evidence="8">
    <location>
        <begin position="11"/>
        <end position="122"/>
    </location>
</feature>
<feature type="region of interest" description="Disordered" evidence="6">
    <location>
        <begin position="105"/>
        <end position="162"/>
    </location>
</feature>
<evidence type="ECO:0000259" key="8">
    <source>
        <dbReference type="PROSITE" id="PS01031"/>
    </source>
</evidence>
<evidence type="ECO:0000313" key="10">
    <source>
        <dbReference type="Proteomes" id="UP001202328"/>
    </source>
</evidence>
<evidence type="ECO:0000256" key="4">
    <source>
        <dbReference type="PROSITE-ProRule" id="PRU00285"/>
    </source>
</evidence>
<feature type="compositionally biased region" description="Basic and acidic residues" evidence="6">
    <location>
        <begin position="131"/>
        <end position="141"/>
    </location>
</feature>
<dbReference type="Proteomes" id="UP001202328">
    <property type="component" value="Unassembled WGS sequence"/>
</dbReference>
<evidence type="ECO:0000256" key="1">
    <source>
        <dbReference type="ARBA" id="ARBA00004162"/>
    </source>
</evidence>
<evidence type="ECO:0000256" key="2">
    <source>
        <dbReference type="ARBA" id="ARBA00022475"/>
    </source>
</evidence>
<comment type="caution">
    <text evidence="9">The sequence shown here is derived from an EMBL/GenBank/DDBJ whole genome shotgun (WGS) entry which is preliminary data.</text>
</comment>
<dbReference type="Gene3D" id="2.60.40.790">
    <property type="match status" value="1"/>
</dbReference>
<proteinExistence type="inferred from homology"/>
<keyword evidence="2" id="KW-1003">Cell membrane</keyword>
<protein>
    <recommendedName>
        <fullName evidence="8">SHSP domain-containing protein</fullName>
    </recommendedName>
</protein>
<dbReference type="GO" id="GO:0005886">
    <property type="term" value="C:plasma membrane"/>
    <property type="evidence" value="ECO:0007669"/>
    <property type="project" value="UniProtKB-SubCell"/>
</dbReference>
<evidence type="ECO:0000256" key="6">
    <source>
        <dbReference type="SAM" id="MobiDB-lite"/>
    </source>
</evidence>
<name>A0AAD4XLU7_9MAGN</name>
<dbReference type="InterPro" id="IPR002068">
    <property type="entry name" value="A-crystallin/Hsp20_dom"/>
</dbReference>
<sequence length="237" mass="26640">MDTRPRTRARRSYVDFEPSSKLVEKKGSETLLIELTGFTKEQARVQLEPTGNLKVSGERPLGDNKWSRFEKHFQVSSDCNTDEISATFEDGVLFIIMPKFTSNTNQSSGFNEPNHDFPIPQEATNNGNKKHLAETEVDQRTRQRSSLKNQEEKNMTGPKFPQRKATFSSTLETPLGPFGYPKQPKFGDEKIKHGSKLNTITRRAGSLIQDCKHTSLGSMVVVAILVAFGISIKYARS</sequence>
<evidence type="ECO:0000256" key="5">
    <source>
        <dbReference type="RuleBase" id="RU003616"/>
    </source>
</evidence>
<dbReference type="CDD" id="cd06464">
    <property type="entry name" value="ACD_sHsps-like"/>
    <property type="match status" value="1"/>
</dbReference>
<dbReference type="AlphaFoldDB" id="A0AAD4XLU7"/>
<dbReference type="InterPro" id="IPR008978">
    <property type="entry name" value="HSP20-like_chaperone"/>
</dbReference>
<dbReference type="GO" id="GO:0034605">
    <property type="term" value="P:cellular response to heat"/>
    <property type="evidence" value="ECO:0007669"/>
    <property type="project" value="TreeGrafter"/>
</dbReference>
<comment type="subcellular location">
    <subcellularLocation>
        <location evidence="1">Cell membrane</location>
        <topology evidence="1">Single-pass membrane protein</topology>
    </subcellularLocation>
</comment>
<keyword evidence="3" id="KW-0611">Plant defense</keyword>
<keyword evidence="7" id="KW-0812">Transmembrane</keyword>
<evidence type="ECO:0000313" key="9">
    <source>
        <dbReference type="EMBL" id="KAI3924431.1"/>
    </source>
</evidence>
<dbReference type="PROSITE" id="PS01031">
    <property type="entry name" value="SHSP"/>
    <property type="match status" value="1"/>
</dbReference>
<accession>A0AAD4XLU7</accession>
<dbReference type="PANTHER" id="PTHR43670:SF114">
    <property type="entry name" value="OS05G0592000 PROTEIN"/>
    <property type="match status" value="1"/>
</dbReference>
<dbReference type="Pfam" id="PF00011">
    <property type="entry name" value="HSP20"/>
    <property type="match status" value="1"/>
</dbReference>
<feature type="transmembrane region" description="Helical" evidence="7">
    <location>
        <begin position="216"/>
        <end position="235"/>
    </location>
</feature>
<keyword evidence="7" id="KW-1133">Transmembrane helix</keyword>
<evidence type="ECO:0000256" key="7">
    <source>
        <dbReference type="SAM" id="Phobius"/>
    </source>
</evidence>
<dbReference type="PANTHER" id="PTHR43670">
    <property type="entry name" value="HEAT SHOCK PROTEIN 26"/>
    <property type="match status" value="1"/>
</dbReference>
<evidence type="ECO:0000256" key="3">
    <source>
        <dbReference type="ARBA" id="ARBA00022821"/>
    </source>
</evidence>
<reference evidence="9" key="1">
    <citation type="submission" date="2022-04" db="EMBL/GenBank/DDBJ databases">
        <title>A functionally conserved STORR gene fusion in Papaver species that diverged 16.8 million years ago.</title>
        <authorList>
            <person name="Catania T."/>
        </authorList>
    </citation>
    <scope>NUCLEOTIDE SEQUENCE</scope>
    <source>
        <strain evidence="9">S-188037</strain>
    </source>
</reference>